<keyword evidence="2" id="KW-1133">Transmembrane helix</keyword>
<reference evidence="3" key="1">
    <citation type="submission" date="2015-01" db="EMBL/GenBank/DDBJ databases">
        <title>Transcriptome Assembly of Fopius arisanus.</title>
        <authorList>
            <person name="Geib S."/>
        </authorList>
    </citation>
    <scope>NUCLEOTIDE SEQUENCE</scope>
</reference>
<feature type="compositionally biased region" description="Basic and acidic residues" evidence="1">
    <location>
        <begin position="119"/>
        <end position="139"/>
    </location>
</feature>
<feature type="compositionally biased region" description="Basic residues" evidence="1">
    <location>
        <begin position="106"/>
        <end position="118"/>
    </location>
</feature>
<protein>
    <submittedName>
        <fullName evidence="3">Nipbl_0 protein</fullName>
    </submittedName>
</protein>
<proteinExistence type="predicted"/>
<evidence type="ECO:0000256" key="1">
    <source>
        <dbReference type="SAM" id="MobiDB-lite"/>
    </source>
</evidence>
<organism evidence="3">
    <name type="scientific">Fopius arisanus</name>
    <dbReference type="NCBI Taxonomy" id="64838"/>
    <lineage>
        <taxon>Eukaryota</taxon>
        <taxon>Metazoa</taxon>
        <taxon>Ecdysozoa</taxon>
        <taxon>Arthropoda</taxon>
        <taxon>Hexapoda</taxon>
        <taxon>Insecta</taxon>
        <taxon>Pterygota</taxon>
        <taxon>Neoptera</taxon>
        <taxon>Endopterygota</taxon>
        <taxon>Hymenoptera</taxon>
        <taxon>Apocrita</taxon>
        <taxon>Ichneumonoidea</taxon>
        <taxon>Braconidae</taxon>
        <taxon>Opiinae</taxon>
        <taxon>Fopius</taxon>
    </lineage>
</organism>
<gene>
    <name evidence="3" type="primary">Nipbl_0</name>
    <name evidence="3" type="ORF">g.7945</name>
</gene>
<accession>A0A0C9RB32</accession>
<name>A0A0C9RB32_9HYME</name>
<feature type="region of interest" description="Disordered" evidence="1">
    <location>
        <begin position="1"/>
        <end position="147"/>
    </location>
</feature>
<evidence type="ECO:0000313" key="3">
    <source>
        <dbReference type="EMBL" id="JAG75297.1"/>
    </source>
</evidence>
<feature type="compositionally biased region" description="Basic and acidic residues" evidence="1">
    <location>
        <begin position="76"/>
        <end position="91"/>
    </location>
</feature>
<evidence type="ECO:0000256" key="2">
    <source>
        <dbReference type="SAM" id="Phobius"/>
    </source>
</evidence>
<dbReference type="EMBL" id="GBYB01005530">
    <property type="protein sequence ID" value="JAG75297.1"/>
    <property type="molecule type" value="Transcribed_RNA"/>
</dbReference>
<feature type="non-terminal residue" evidence="3">
    <location>
        <position position="1"/>
    </location>
</feature>
<keyword evidence="2" id="KW-0472">Membrane</keyword>
<feature type="transmembrane region" description="Helical" evidence="2">
    <location>
        <begin position="252"/>
        <end position="272"/>
    </location>
</feature>
<keyword evidence="2" id="KW-0812">Transmembrane</keyword>
<sequence length="294" mass="32122">IPDRIHMVDGDQPMTVGGSSPDSGVPRALSTETPEREYSIETTNRATVDPPVVLNAGAASSEHLEARLATGTSKEAAADTLRRDNPKEGSKGKGLTPEAGGEERAGRRKRPRRRRARKIKADSQRGEREPCRSPARSEDGTLSGRLAGGGVEIETFSQRRPSAPPAPGWMPTPPWYFMYPPTASQTCSTGTRVPRLTRSPIVRYSHNALTGPSQEGCTTSYSGSWTRRDRAVDTTRRTPERVWYRCFVTEHLVATAIIVVIAVITTVTILWATADQQQNSGHCGRLGPYGRSRM</sequence>
<dbReference type="AlphaFoldDB" id="A0A0C9RB32"/>